<evidence type="ECO:0000256" key="1">
    <source>
        <dbReference type="ARBA" id="ARBA00004240"/>
    </source>
</evidence>
<name>L8WTT2_THACA</name>
<keyword evidence="8" id="KW-1185">Reference proteome</keyword>
<accession>L8WTT2</accession>
<dbReference type="InterPro" id="IPR013244">
    <property type="entry name" value="Sec39_domain"/>
</dbReference>
<dbReference type="HOGENOM" id="CLU_004262_0_0_1"/>
<dbReference type="OrthoDB" id="27490at2759"/>
<dbReference type="GO" id="GO:0070939">
    <property type="term" value="C:Dsl1/NZR complex"/>
    <property type="evidence" value="ECO:0007669"/>
    <property type="project" value="TreeGrafter"/>
</dbReference>
<organism evidence="7 8">
    <name type="scientific">Thanatephorus cucumeris (strain AG1-IA)</name>
    <name type="common">Rice sheath blight fungus</name>
    <name type="synonym">Rhizoctonia solani</name>
    <dbReference type="NCBI Taxonomy" id="983506"/>
    <lineage>
        <taxon>Eukaryota</taxon>
        <taxon>Fungi</taxon>
        <taxon>Dikarya</taxon>
        <taxon>Basidiomycota</taxon>
        <taxon>Agaricomycotina</taxon>
        <taxon>Agaricomycetes</taxon>
        <taxon>Cantharellales</taxon>
        <taxon>Ceratobasidiaceae</taxon>
        <taxon>Rhizoctonia</taxon>
        <taxon>Rhizoctonia solani AG-1</taxon>
    </lineage>
</organism>
<dbReference type="GO" id="GO:0015031">
    <property type="term" value="P:protein transport"/>
    <property type="evidence" value="ECO:0007669"/>
    <property type="project" value="UniProtKB-KW"/>
</dbReference>
<dbReference type="EMBL" id="AFRT01001065">
    <property type="protein sequence ID" value="ELU41390.1"/>
    <property type="molecule type" value="Genomic_DNA"/>
</dbReference>
<comment type="caution">
    <text evidence="7">The sequence shown here is derived from an EMBL/GenBank/DDBJ whole genome shotgun (WGS) entry which is preliminary data.</text>
</comment>
<keyword evidence="2" id="KW-0813">Transport</keyword>
<feature type="compositionally biased region" description="Basic and acidic residues" evidence="5">
    <location>
        <begin position="227"/>
        <end position="240"/>
    </location>
</feature>
<keyword evidence="4" id="KW-0653">Protein transport</keyword>
<dbReference type="GO" id="GO:0006890">
    <property type="term" value="P:retrograde vesicle-mediated transport, Golgi to endoplasmic reticulum"/>
    <property type="evidence" value="ECO:0007669"/>
    <property type="project" value="InterPro"/>
</dbReference>
<feature type="compositionally biased region" description="Polar residues" evidence="5">
    <location>
        <begin position="244"/>
        <end position="264"/>
    </location>
</feature>
<dbReference type="Pfam" id="PF09729">
    <property type="entry name" value="Gti1_Pac2"/>
    <property type="match status" value="1"/>
</dbReference>
<feature type="region of interest" description="Disordered" evidence="5">
    <location>
        <begin position="1453"/>
        <end position="1484"/>
    </location>
</feature>
<evidence type="ECO:0000256" key="3">
    <source>
        <dbReference type="ARBA" id="ARBA00022824"/>
    </source>
</evidence>
<feature type="domain" description="Sec39" evidence="6">
    <location>
        <begin position="693"/>
        <end position="1391"/>
    </location>
</feature>
<dbReference type="PANTHER" id="PTHR15922">
    <property type="entry name" value="NEUROBLASTOMA-AMPLIFIED SEQUENCE"/>
    <property type="match status" value="1"/>
</dbReference>
<reference evidence="7 8" key="1">
    <citation type="journal article" date="2013" name="Nat. Commun.">
        <title>The evolution and pathogenic mechanisms of the rice sheath blight pathogen.</title>
        <authorList>
            <person name="Zheng A."/>
            <person name="Lin R."/>
            <person name="Xu L."/>
            <person name="Qin P."/>
            <person name="Tang C."/>
            <person name="Ai P."/>
            <person name="Zhang D."/>
            <person name="Liu Y."/>
            <person name="Sun Z."/>
            <person name="Feng H."/>
            <person name="Wang Y."/>
            <person name="Chen Y."/>
            <person name="Liang X."/>
            <person name="Fu R."/>
            <person name="Li Q."/>
            <person name="Zhang J."/>
            <person name="Yu X."/>
            <person name="Xie Z."/>
            <person name="Ding L."/>
            <person name="Guan P."/>
            <person name="Tang J."/>
            <person name="Liang Y."/>
            <person name="Wang S."/>
            <person name="Deng Q."/>
            <person name="Li S."/>
            <person name="Zhu J."/>
            <person name="Wang L."/>
            <person name="Liu H."/>
            <person name="Li P."/>
        </authorList>
    </citation>
    <scope>NUCLEOTIDE SEQUENCE [LARGE SCALE GENOMIC DNA]</scope>
    <source>
        <strain evidence="8">AG-1 IA</strain>
    </source>
</reference>
<feature type="compositionally biased region" description="Basic and acidic residues" evidence="5">
    <location>
        <begin position="103"/>
        <end position="118"/>
    </location>
</feature>
<feature type="region of interest" description="Disordered" evidence="5">
    <location>
        <begin position="223"/>
        <end position="288"/>
    </location>
</feature>
<dbReference type="STRING" id="983506.L8WTT2"/>
<protein>
    <submittedName>
        <fullName evidence="7">Sec39 domain-containing protein</fullName>
    </submittedName>
</protein>
<comment type="subcellular location">
    <subcellularLocation>
        <location evidence="1">Endoplasmic reticulum</location>
    </subcellularLocation>
</comment>
<dbReference type="Proteomes" id="UP000011668">
    <property type="component" value="Unassembled WGS sequence"/>
</dbReference>
<feature type="region of interest" description="Disordered" evidence="5">
    <location>
        <begin position="450"/>
        <end position="476"/>
    </location>
</feature>
<evidence type="ECO:0000256" key="5">
    <source>
        <dbReference type="SAM" id="MobiDB-lite"/>
    </source>
</evidence>
<feature type="compositionally biased region" description="Polar residues" evidence="5">
    <location>
        <begin position="345"/>
        <end position="358"/>
    </location>
</feature>
<gene>
    <name evidence="7" type="ORF">AG1IA_04579</name>
</gene>
<evidence type="ECO:0000256" key="4">
    <source>
        <dbReference type="ARBA" id="ARBA00022927"/>
    </source>
</evidence>
<feature type="compositionally biased region" description="Polar residues" evidence="5">
    <location>
        <begin position="1464"/>
        <end position="1484"/>
    </location>
</feature>
<evidence type="ECO:0000256" key="2">
    <source>
        <dbReference type="ARBA" id="ARBA00022448"/>
    </source>
</evidence>
<feature type="compositionally biased region" description="Basic and acidic residues" evidence="5">
    <location>
        <begin position="594"/>
        <end position="614"/>
    </location>
</feature>
<dbReference type="InterPro" id="IPR018608">
    <property type="entry name" value="Gti1/Pac2"/>
</dbReference>
<dbReference type="PANTHER" id="PTHR15922:SF2">
    <property type="entry name" value="NBAS SUBUNIT OF NRZ TETHERING COMPLEX"/>
    <property type="match status" value="1"/>
</dbReference>
<feature type="compositionally biased region" description="Polar residues" evidence="5">
    <location>
        <begin position="450"/>
        <end position="464"/>
    </location>
</feature>
<feature type="region of interest" description="Disordered" evidence="5">
    <location>
        <begin position="654"/>
        <end position="676"/>
    </location>
</feature>
<feature type="region of interest" description="Disordered" evidence="5">
    <location>
        <begin position="80"/>
        <end position="118"/>
    </location>
</feature>
<dbReference type="GO" id="GO:0000149">
    <property type="term" value="F:SNARE binding"/>
    <property type="evidence" value="ECO:0007669"/>
    <property type="project" value="TreeGrafter"/>
</dbReference>
<dbReference type="Pfam" id="PF08314">
    <property type="entry name" value="Sec39"/>
    <property type="match status" value="1"/>
</dbReference>
<sequence length="1500" mass="165967">MLKSTKDALLIIEAAERGLFPRLVRRLTEQERAQNIYSGAIFVYDEFESNIRRFTDTLVWSPSRIIGNYLVYREMKKHEPRPTSRAGAALPPQPASARSLTRSRTDTNLEQSGDQKKKEQLYVGSLTHNERFKTDGLVKRTFSLMTEGKHIHVIGYYTYDDAMEGRFLTPSEHPEFTSLIISQELLRDKSAYRVPPRIELENGLLVYAWVFVHFLSPEVPNLSYSGEGEKQNPVDSEKVPPESGRTSQPMSSTQAPTGLSTLSSFPHLPSIGIEEQDSPIHDLPPLRKPPSTRVWDPMPVVDSLVYYDGPAYTCQARTTAVQYEFSQFNTPASVQDQTPLLSPSIIQSTLNPSSSRSTLRLRDGRQNPYPGNQDRPLAKNLKVARSLRETEFNRTRSPFSPTPNIEYELLAPSPEYLGCSNWPIPPSNVDRSGGSTNQCYAYPGSTNDGSIRLGNTETTSNHLGSLSRDPEVGPSGETVEYEAVPVGRYGGAKSTTTRHDSTFSLMDERYQRWVDLSNEDISPDIIRDVLFPLEDELWVAAACADRILSDVEAQTALLELGLLRTSQASEKIQTAVDELVNSGEDTDPEEQPNEDDRSGRDSKHTRPTESDLLKRALNEDETSRKLLGLRAVLLRRLDLTRTYGELLASRSLNPLDGNEQVEDDDPWAEEKPPSVSSGPPFLSLFDFLTTDIVHLALLCASTQRFSALKTLFIHHLRDLFPFRLHVLESIPAHASPIEYVDLLPTCNFAIAQEETRLSHPWREDLDWVEQHHVRAALADTGVEDFPQFETITVERPSNPQPELLSGAELTMWFKRRIEAIDTLGLIDIALTFVQHAASLAIPDLDEEGEELTLLARLVYDAPISEDKPLAAADDWNLSRWRSMDPPAVIRAYLTQSTPETVAADIRRLVVPYLFVLDARKQRKHAAAPVQVEQGLSDELLYGWILDASLDLAAAVFFASKADLPETTRIIQKDEDLARLALACLYGSDALNAWPTMSSIFECLPAWETSESGENNADADEADTTLASLAAFVTPTTAKPRTAPADLYTFFKPLSARALSRALDILDVHLESGEVLSRWGVPAPLRWFVQSAGDATLQRSWAIKMARRSGAEGGEVLLDDMIKLSGGALGDLRGAFGALKKDEVVKIFFEGLLRFDMAHDMLNPRGIPPPLPTDVVENLCLRVSREFYDNATSGNIHSGDMKLAYECLNVPLPTPVVIKEREFIEATSRICAFNVVSRPGVPITPLEIRLVKDRLSLVGRVLSSTEDAYKHTQVILDLVAKLGFRGDPAAEVKALAMIADAALSSEDFEVAAEVSIRMVKTAVKLRASDTAAAREATEVCWHTCYQLGRQTEFTDTKAKMTLLAHVLELCPPENVNDVLAAWKRLEAEKLEAFKTREPATKSSRRTRTGNDLLAIPDLSAPLISPDAAAAAARTFSRVAGAAANFPFSVRGRLGYGGGGDRDNESVVSGMSTRSRSPESTVSNSARHALSRGVGWLIGAGE</sequence>
<evidence type="ECO:0000259" key="6">
    <source>
        <dbReference type="Pfam" id="PF08314"/>
    </source>
</evidence>
<evidence type="ECO:0000313" key="7">
    <source>
        <dbReference type="EMBL" id="ELU41390.1"/>
    </source>
</evidence>
<evidence type="ECO:0000313" key="8">
    <source>
        <dbReference type="Proteomes" id="UP000011668"/>
    </source>
</evidence>
<feature type="region of interest" description="Disordered" evidence="5">
    <location>
        <begin position="580"/>
        <end position="614"/>
    </location>
</feature>
<feature type="compositionally biased region" description="Acidic residues" evidence="5">
    <location>
        <begin position="584"/>
        <end position="593"/>
    </location>
</feature>
<feature type="region of interest" description="Disordered" evidence="5">
    <location>
        <begin position="345"/>
        <end position="376"/>
    </location>
</feature>
<proteinExistence type="predicted"/>
<keyword evidence="3" id="KW-0256">Endoplasmic reticulum</keyword>